<dbReference type="AlphaFoldDB" id="A0A939BAS1"/>
<gene>
    <name evidence="1" type="ORF">H6A13_08200</name>
</gene>
<sequence>MKQNEALWKRYMRRGVLGLLLFVLAVLLYLALAPVKIMSSSVFTSPGLTEIRLYVVTNSLLPAGDIENAGNAGNAGNTGNAENTGNAGNAETLARQIVREHQKQNGPRADGVYELRLYRTEVHYILHKEYAYLFCDASGNLLPRPTAGTDLLHSARSAPSLLPEKLV</sequence>
<proteinExistence type="predicted"/>
<name>A0A939BAS1_9CLOT</name>
<reference evidence="1" key="1">
    <citation type="submission" date="2020-08" db="EMBL/GenBank/DDBJ databases">
        <authorList>
            <person name="Cejkova D."/>
            <person name="Kubasova T."/>
            <person name="Jahodarova E."/>
            <person name="Rychlik I."/>
        </authorList>
    </citation>
    <scope>NUCLEOTIDE SEQUENCE</scope>
    <source>
        <strain evidence="1">An420c</strain>
    </source>
</reference>
<dbReference type="RefSeq" id="WP_204909119.1">
    <property type="nucleotide sequence ID" value="NZ_JACJLV010000024.1"/>
</dbReference>
<evidence type="ECO:0000313" key="2">
    <source>
        <dbReference type="Proteomes" id="UP000713880"/>
    </source>
</evidence>
<evidence type="ECO:0000313" key="1">
    <source>
        <dbReference type="EMBL" id="MBM6827078.1"/>
    </source>
</evidence>
<dbReference type="EMBL" id="JACJLV010000024">
    <property type="protein sequence ID" value="MBM6827078.1"/>
    <property type="molecule type" value="Genomic_DNA"/>
</dbReference>
<comment type="caution">
    <text evidence="1">The sequence shown here is derived from an EMBL/GenBank/DDBJ whole genome shotgun (WGS) entry which is preliminary data.</text>
</comment>
<protein>
    <submittedName>
        <fullName evidence="1">Uncharacterized protein</fullName>
    </submittedName>
</protein>
<keyword evidence="2" id="KW-1185">Reference proteome</keyword>
<dbReference type="Proteomes" id="UP000713880">
    <property type="component" value="Unassembled WGS sequence"/>
</dbReference>
<organism evidence="1 2">
    <name type="scientific">Mordavella massiliensis</name>
    <dbReference type="NCBI Taxonomy" id="1871024"/>
    <lineage>
        <taxon>Bacteria</taxon>
        <taxon>Bacillati</taxon>
        <taxon>Bacillota</taxon>
        <taxon>Clostridia</taxon>
        <taxon>Eubacteriales</taxon>
        <taxon>Clostridiaceae</taxon>
        <taxon>Mordavella</taxon>
    </lineage>
</organism>
<accession>A0A939BAS1</accession>
<reference evidence="1" key="2">
    <citation type="journal article" date="2021" name="Sci. Rep.">
        <title>The distribution of antibiotic resistance genes in chicken gut microbiota commensals.</title>
        <authorList>
            <person name="Juricova H."/>
            <person name="Matiasovicova J."/>
            <person name="Kubasova T."/>
            <person name="Cejkova D."/>
            <person name="Rychlik I."/>
        </authorList>
    </citation>
    <scope>NUCLEOTIDE SEQUENCE</scope>
    <source>
        <strain evidence="1">An420c</strain>
    </source>
</reference>